<feature type="transmembrane region" description="Helical" evidence="1">
    <location>
        <begin position="109"/>
        <end position="131"/>
    </location>
</feature>
<dbReference type="PANTHER" id="PTHR40076">
    <property type="entry name" value="MEMBRANE PROTEIN-RELATED"/>
    <property type="match status" value="1"/>
</dbReference>
<feature type="transmembrane region" description="Helical" evidence="1">
    <location>
        <begin position="55"/>
        <end position="72"/>
    </location>
</feature>
<dbReference type="EMBL" id="MWAK01000316">
    <property type="protein sequence ID" value="OPZ89887.1"/>
    <property type="molecule type" value="Genomic_DNA"/>
</dbReference>
<sequence>MDEKKFDWREALGWGWRTTKENLGFFVRLLLIFVLVELVFGLLTGPSGSGPSRAGLAVFLLVLLQVVARVVMELGMTRINLNFVDGQPSELRDLFGSGRFFWPYLGASLLYLLAIVIGLILLVIPGFYLAIRLQFFPYLIVERGMGPVEALRKSAAITRGSVWRLFLFSLLLIGVNILGLLALVVGLFVTVPTTMLAMARVYRNLLEADEPAAPEAVPAEPVQA</sequence>
<evidence type="ECO:0000256" key="1">
    <source>
        <dbReference type="SAM" id="Phobius"/>
    </source>
</evidence>
<proteinExistence type="predicted"/>
<gene>
    <name evidence="2" type="ORF">BWY73_01425</name>
</gene>
<keyword evidence="1" id="KW-0812">Transmembrane</keyword>
<organism evidence="2">
    <name type="scientific">candidate division TA06 bacterium ADurb.Bin417</name>
    <dbReference type="NCBI Taxonomy" id="1852828"/>
    <lineage>
        <taxon>Bacteria</taxon>
        <taxon>Bacteria division TA06</taxon>
    </lineage>
</organism>
<name>A0A1V5M9J7_UNCT6</name>
<dbReference type="Pfam" id="PF06161">
    <property type="entry name" value="DUF975"/>
    <property type="match status" value="1"/>
</dbReference>
<comment type="caution">
    <text evidence="2">The sequence shown here is derived from an EMBL/GenBank/DDBJ whole genome shotgun (WGS) entry which is preliminary data.</text>
</comment>
<dbReference type="InterPro" id="IPR010380">
    <property type="entry name" value="DUF975"/>
</dbReference>
<feature type="transmembrane region" description="Helical" evidence="1">
    <location>
        <begin position="162"/>
        <end position="189"/>
    </location>
</feature>
<protein>
    <submittedName>
        <fullName evidence="2">Uncharacterized protein</fullName>
    </submittedName>
</protein>
<reference evidence="2" key="1">
    <citation type="submission" date="2017-02" db="EMBL/GenBank/DDBJ databases">
        <title>Delving into the versatile metabolic prowess of the omnipresent phylum Bacteroidetes.</title>
        <authorList>
            <person name="Nobu M.K."/>
            <person name="Mei R."/>
            <person name="Narihiro T."/>
            <person name="Kuroda K."/>
            <person name="Liu W.-T."/>
        </authorList>
    </citation>
    <scope>NUCLEOTIDE SEQUENCE</scope>
    <source>
        <strain evidence="2">ADurb.Bin417</strain>
    </source>
</reference>
<accession>A0A1V5M9J7</accession>
<dbReference type="AlphaFoldDB" id="A0A1V5M9J7"/>
<evidence type="ECO:0000313" key="2">
    <source>
        <dbReference type="EMBL" id="OPZ89887.1"/>
    </source>
</evidence>
<keyword evidence="1" id="KW-1133">Transmembrane helix</keyword>
<feature type="transmembrane region" description="Helical" evidence="1">
    <location>
        <begin position="25"/>
        <end position="43"/>
    </location>
</feature>
<dbReference type="PANTHER" id="PTHR40076:SF1">
    <property type="entry name" value="MEMBRANE PROTEIN"/>
    <property type="match status" value="1"/>
</dbReference>
<keyword evidence="1" id="KW-0472">Membrane</keyword>
<dbReference type="Proteomes" id="UP000485484">
    <property type="component" value="Unassembled WGS sequence"/>
</dbReference>